<evidence type="ECO:0000256" key="1">
    <source>
        <dbReference type="SAM" id="MobiDB-lite"/>
    </source>
</evidence>
<dbReference type="EMBL" id="BSXW01001700">
    <property type="protein sequence ID" value="GMF38620.1"/>
    <property type="molecule type" value="Genomic_DNA"/>
</dbReference>
<keyword evidence="3" id="KW-1185">Reference proteome</keyword>
<feature type="compositionally biased region" description="Basic and acidic residues" evidence="1">
    <location>
        <begin position="89"/>
        <end position="103"/>
    </location>
</feature>
<evidence type="ECO:0000313" key="3">
    <source>
        <dbReference type="Proteomes" id="UP001165083"/>
    </source>
</evidence>
<sequence>MATGRVDVDAVVVARSNSREHPENTMGDHMNFSSAYAFDDSYQHYCTGRKILAGAMVQYSATEVSMPAPTTQDPDTVAPVTPATTPDSPKAEDCESNFELHKC</sequence>
<name>A0A9W7CU17_9STRA</name>
<protein>
    <submittedName>
        <fullName evidence="2">Unnamed protein product</fullName>
    </submittedName>
</protein>
<comment type="caution">
    <text evidence="2">The sequence shown here is derived from an EMBL/GenBank/DDBJ whole genome shotgun (WGS) entry which is preliminary data.</text>
</comment>
<gene>
    <name evidence="2" type="ORF">Plil01_001611100</name>
</gene>
<organism evidence="2 3">
    <name type="scientific">Phytophthora lilii</name>
    <dbReference type="NCBI Taxonomy" id="2077276"/>
    <lineage>
        <taxon>Eukaryota</taxon>
        <taxon>Sar</taxon>
        <taxon>Stramenopiles</taxon>
        <taxon>Oomycota</taxon>
        <taxon>Peronosporomycetes</taxon>
        <taxon>Peronosporales</taxon>
        <taxon>Peronosporaceae</taxon>
        <taxon>Phytophthora</taxon>
    </lineage>
</organism>
<reference evidence="2" key="1">
    <citation type="submission" date="2023-04" db="EMBL/GenBank/DDBJ databases">
        <title>Phytophthora lilii NBRC 32176.</title>
        <authorList>
            <person name="Ichikawa N."/>
            <person name="Sato H."/>
            <person name="Tonouchi N."/>
        </authorList>
    </citation>
    <scope>NUCLEOTIDE SEQUENCE</scope>
    <source>
        <strain evidence="2">NBRC 32176</strain>
    </source>
</reference>
<feature type="compositionally biased region" description="Low complexity" evidence="1">
    <location>
        <begin position="73"/>
        <end position="87"/>
    </location>
</feature>
<feature type="region of interest" description="Disordered" evidence="1">
    <location>
        <begin position="66"/>
        <end position="103"/>
    </location>
</feature>
<dbReference type="AlphaFoldDB" id="A0A9W7CU17"/>
<dbReference type="Proteomes" id="UP001165083">
    <property type="component" value="Unassembled WGS sequence"/>
</dbReference>
<proteinExistence type="predicted"/>
<accession>A0A9W7CU17</accession>
<evidence type="ECO:0000313" key="2">
    <source>
        <dbReference type="EMBL" id="GMF38620.1"/>
    </source>
</evidence>